<feature type="transmembrane region" description="Helical" evidence="9">
    <location>
        <begin position="7"/>
        <end position="24"/>
    </location>
</feature>
<keyword evidence="8 9" id="KW-0472">Membrane</keyword>
<comment type="function">
    <text evidence="1">Potential transporter for phosphate.</text>
</comment>
<feature type="transmembrane region" description="Helical" evidence="9">
    <location>
        <begin position="140"/>
        <end position="162"/>
    </location>
</feature>
<evidence type="ECO:0000256" key="9">
    <source>
        <dbReference type="SAM" id="Phobius"/>
    </source>
</evidence>
<evidence type="ECO:0000256" key="5">
    <source>
        <dbReference type="ARBA" id="ARBA00022592"/>
    </source>
</evidence>
<dbReference type="EMBL" id="LGFD01000019">
    <property type="protein sequence ID" value="KUK17586.1"/>
    <property type="molecule type" value="Genomic_DNA"/>
</dbReference>
<keyword evidence="4" id="KW-0813">Transport</keyword>
<evidence type="ECO:0000313" key="10">
    <source>
        <dbReference type="EMBL" id="KUK17586.1"/>
    </source>
</evidence>
<dbReference type="InterPro" id="IPR001204">
    <property type="entry name" value="Phos_transporter"/>
</dbReference>
<evidence type="ECO:0000256" key="4">
    <source>
        <dbReference type="ARBA" id="ARBA00022448"/>
    </source>
</evidence>
<dbReference type="PANTHER" id="PTHR11101">
    <property type="entry name" value="PHOSPHATE TRANSPORTER"/>
    <property type="match status" value="1"/>
</dbReference>
<feature type="transmembrane region" description="Helical" evidence="9">
    <location>
        <begin position="84"/>
        <end position="103"/>
    </location>
</feature>
<evidence type="ECO:0000256" key="2">
    <source>
        <dbReference type="ARBA" id="ARBA00004141"/>
    </source>
</evidence>
<comment type="subcellular location">
    <subcellularLocation>
        <location evidence="2">Membrane</location>
        <topology evidence="2">Multi-pass membrane protein</topology>
    </subcellularLocation>
</comment>
<dbReference type="GO" id="GO:0016020">
    <property type="term" value="C:membrane"/>
    <property type="evidence" value="ECO:0007669"/>
    <property type="project" value="UniProtKB-SubCell"/>
</dbReference>
<feature type="transmembrane region" description="Helical" evidence="9">
    <location>
        <begin position="301"/>
        <end position="321"/>
    </location>
</feature>
<feature type="transmembrane region" description="Helical" evidence="9">
    <location>
        <begin position="272"/>
        <end position="289"/>
    </location>
</feature>
<dbReference type="AlphaFoldDB" id="A0A124FFB7"/>
<keyword evidence="5" id="KW-0592">Phosphate transport</keyword>
<comment type="caution">
    <text evidence="10">The sequence shown here is derived from an EMBL/GenBank/DDBJ whole genome shotgun (WGS) entry which is preliminary data.</text>
</comment>
<name>A0A124FFB7_9EURY</name>
<dbReference type="GO" id="GO:0035435">
    <property type="term" value="P:phosphate ion transmembrane transport"/>
    <property type="evidence" value="ECO:0007669"/>
    <property type="project" value="TreeGrafter"/>
</dbReference>
<accession>A0A124FFB7</accession>
<sequence>MSKRWDPMETLILAAIAIGFYIAWNIGANDSANAMGTAVGAGLLSFRQATLTITIFVVLGAYLKGSKVMKTIGKGIVPPEYLSLELAIIALLAAGTWVTIATIKGLPVSTTQSIVGGVVGIGIATNAPIKWETLVKIAGAWVFSPILAALFALILFKFYGKLVNDIKSLGRIEFLYKWLAVLGGSYMAFNFGANEVANATGPLVGAGFFDPKTAGMFGALSLALGAFTFSYAVIYTVGKKITSLGPISAFSAQFGSAIAVSLANIFGLPVSSSQAIVGGVIGVGIASGMKVEKGIIKDIAIGWIATPTTALIIALVIFKLFQITGLL</sequence>
<feature type="transmembrane region" description="Helical" evidence="9">
    <location>
        <begin position="174"/>
        <end position="193"/>
    </location>
</feature>
<dbReference type="Pfam" id="PF01384">
    <property type="entry name" value="PHO4"/>
    <property type="match status" value="1"/>
</dbReference>
<dbReference type="GO" id="GO:0005315">
    <property type="term" value="F:phosphate transmembrane transporter activity"/>
    <property type="evidence" value="ECO:0007669"/>
    <property type="project" value="InterPro"/>
</dbReference>
<evidence type="ECO:0000256" key="6">
    <source>
        <dbReference type="ARBA" id="ARBA00022692"/>
    </source>
</evidence>
<evidence type="ECO:0000256" key="7">
    <source>
        <dbReference type="ARBA" id="ARBA00022989"/>
    </source>
</evidence>
<evidence type="ECO:0000256" key="3">
    <source>
        <dbReference type="ARBA" id="ARBA00009916"/>
    </source>
</evidence>
<reference evidence="11" key="1">
    <citation type="journal article" date="2015" name="MBio">
        <title>Genome-Resolved Metagenomic Analysis Reveals Roles for Candidate Phyla and Other Microbial Community Members in Biogeochemical Transformations in Oil Reservoirs.</title>
        <authorList>
            <person name="Hu P."/>
            <person name="Tom L."/>
            <person name="Singh A."/>
            <person name="Thomas B.C."/>
            <person name="Baker B.J."/>
            <person name="Piceno Y.M."/>
            <person name="Andersen G.L."/>
            <person name="Banfield J.F."/>
        </authorList>
    </citation>
    <scope>NUCLEOTIDE SEQUENCE [LARGE SCALE GENOMIC DNA]</scope>
</reference>
<feature type="transmembrane region" description="Helical" evidence="9">
    <location>
        <begin position="44"/>
        <end position="63"/>
    </location>
</feature>
<protein>
    <submittedName>
        <fullName evidence="10">Sodium/phosphate symporter</fullName>
    </submittedName>
</protein>
<organism evidence="10 11">
    <name type="scientific">Thermococcus sibiricus</name>
    <dbReference type="NCBI Taxonomy" id="172049"/>
    <lineage>
        <taxon>Archaea</taxon>
        <taxon>Methanobacteriati</taxon>
        <taxon>Methanobacteriota</taxon>
        <taxon>Thermococci</taxon>
        <taxon>Thermococcales</taxon>
        <taxon>Thermococcaceae</taxon>
        <taxon>Thermococcus</taxon>
    </lineage>
</organism>
<evidence type="ECO:0000256" key="8">
    <source>
        <dbReference type="ARBA" id="ARBA00023136"/>
    </source>
</evidence>
<feature type="transmembrane region" description="Helical" evidence="9">
    <location>
        <begin position="213"/>
        <end position="235"/>
    </location>
</feature>
<keyword evidence="6 9" id="KW-0812">Transmembrane</keyword>
<dbReference type="OMA" id="AWAKYTE"/>
<keyword evidence="7 9" id="KW-1133">Transmembrane helix</keyword>
<dbReference type="PATRIC" id="fig|172049.5.peg.2031"/>
<dbReference type="PANTHER" id="PTHR11101:SF80">
    <property type="entry name" value="PHOSPHATE TRANSPORTER"/>
    <property type="match status" value="1"/>
</dbReference>
<evidence type="ECO:0000256" key="1">
    <source>
        <dbReference type="ARBA" id="ARBA00001981"/>
    </source>
</evidence>
<proteinExistence type="inferred from homology"/>
<evidence type="ECO:0000313" key="11">
    <source>
        <dbReference type="Proteomes" id="UP000053911"/>
    </source>
</evidence>
<gene>
    <name evidence="10" type="ORF">XD54_1098</name>
</gene>
<comment type="similarity">
    <text evidence="3">Belongs to the inorganic phosphate transporter (PiT) (TC 2.A.20) family.</text>
</comment>
<dbReference type="Proteomes" id="UP000053911">
    <property type="component" value="Unassembled WGS sequence"/>
</dbReference>